<evidence type="ECO:0000256" key="1">
    <source>
        <dbReference type="SAM" id="Phobius"/>
    </source>
</evidence>
<reference evidence="2 3" key="1">
    <citation type="submission" date="2024-04" db="EMBL/GenBank/DDBJ databases">
        <title>genome sequences of Mucor flavus KT1a and Helicostylum pulchrum KT1b strains isolated from the surface of a dry-aged beef.</title>
        <authorList>
            <person name="Toyotome T."/>
            <person name="Hosono M."/>
            <person name="Torimaru M."/>
            <person name="Fukuda K."/>
            <person name="Mikami N."/>
        </authorList>
    </citation>
    <scope>NUCLEOTIDE SEQUENCE [LARGE SCALE GENOMIC DNA]</scope>
    <source>
        <strain evidence="2 3">KT1a</strain>
    </source>
</reference>
<keyword evidence="1" id="KW-1133">Transmembrane helix</keyword>
<proteinExistence type="predicted"/>
<organism evidence="2 3">
    <name type="scientific">Mucor flavus</name>
    <dbReference type="NCBI Taxonomy" id="439312"/>
    <lineage>
        <taxon>Eukaryota</taxon>
        <taxon>Fungi</taxon>
        <taxon>Fungi incertae sedis</taxon>
        <taxon>Mucoromycota</taxon>
        <taxon>Mucoromycotina</taxon>
        <taxon>Mucoromycetes</taxon>
        <taxon>Mucorales</taxon>
        <taxon>Mucorineae</taxon>
        <taxon>Mucoraceae</taxon>
        <taxon>Mucor</taxon>
    </lineage>
</organism>
<dbReference type="EMBL" id="BAABUK010000018">
    <property type="protein sequence ID" value="GAA5813675.1"/>
    <property type="molecule type" value="Genomic_DNA"/>
</dbReference>
<keyword evidence="1" id="KW-0812">Transmembrane</keyword>
<evidence type="ECO:0000313" key="3">
    <source>
        <dbReference type="Proteomes" id="UP001473302"/>
    </source>
</evidence>
<feature type="transmembrane region" description="Helical" evidence="1">
    <location>
        <begin position="12"/>
        <end position="31"/>
    </location>
</feature>
<gene>
    <name evidence="2" type="ORF">MFLAVUS_007161</name>
</gene>
<evidence type="ECO:0000313" key="2">
    <source>
        <dbReference type="EMBL" id="GAA5813675.1"/>
    </source>
</evidence>
<accession>A0ABP9Z3I5</accession>
<keyword evidence="3" id="KW-1185">Reference proteome</keyword>
<comment type="caution">
    <text evidence="2">The sequence shown here is derived from an EMBL/GenBank/DDBJ whole genome shotgun (WGS) entry which is preliminary data.</text>
</comment>
<protein>
    <submittedName>
        <fullName evidence="2">Uncharacterized protein</fullName>
    </submittedName>
</protein>
<name>A0ABP9Z3I5_9FUNG</name>
<keyword evidence="1" id="KW-0472">Membrane</keyword>
<sequence>MVHLLLRTPPFFALMSVYYILRFSVTFYTTLTARTKKNFYCSQKLVKRFRNSELGFINETPRIVGLWIKPYQKLDLKQTNLTQQHPLPVISKQSSITLRYNKSLCSELPERSKLTTKFKDGVKLIKFNTKDLERLCKQFDQDKDWVSDLSKYPSMNQLRHTFRSLMNTCLLVDNSSLNHKLEQGNAFKSVCDFISNFIDQIHLQLEDPTDAGISRYQVNCLASKVSAGLDFIEELLKLPVVQDIYLHRFCVDHIDILIDRCFELGERLNERE</sequence>
<dbReference type="Proteomes" id="UP001473302">
    <property type="component" value="Unassembled WGS sequence"/>
</dbReference>